<dbReference type="FunFam" id="1.10.10.10:FF:000018">
    <property type="entry name" value="DNA-binding response regulator ResD"/>
    <property type="match status" value="1"/>
</dbReference>
<dbReference type="PANTHER" id="PTHR48111:SF40">
    <property type="entry name" value="PHOSPHATE REGULON TRANSCRIPTIONAL REGULATORY PROTEIN PHOB"/>
    <property type="match status" value="1"/>
</dbReference>
<evidence type="ECO:0000259" key="8">
    <source>
        <dbReference type="PROSITE" id="PS50110"/>
    </source>
</evidence>
<dbReference type="Pfam" id="PF00486">
    <property type="entry name" value="Trans_reg_C"/>
    <property type="match status" value="1"/>
</dbReference>
<dbReference type="Pfam" id="PF00072">
    <property type="entry name" value="Response_reg"/>
    <property type="match status" value="1"/>
</dbReference>
<evidence type="ECO:0000256" key="6">
    <source>
        <dbReference type="PROSITE-ProRule" id="PRU00169"/>
    </source>
</evidence>
<feature type="domain" description="Response regulatory" evidence="8">
    <location>
        <begin position="2"/>
        <end position="119"/>
    </location>
</feature>
<accession>A0AA46DYM4</accession>
<dbReference type="GO" id="GO:0006355">
    <property type="term" value="P:regulation of DNA-templated transcription"/>
    <property type="evidence" value="ECO:0007669"/>
    <property type="project" value="InterPro"/>
</dbReference>
<feature type="domain" description="OmpR/PhoB-type" evidence="9">
    <location>
        <begin position="127"/>
        <end position="223"/>
    </location>
</feature>
<evidence type="ECO:0000256" key="7">
    <source>
        <dbReference type="PROSITE-ProRule" id="PRU01091"/>
    </source>
</evidence>
<evidence type="ECO:0000313" key="11">
    <source>
        <dbReference type="Proteomes" id="UP000294678"/>
    </source>
</evidence>
<evidence type="ECO:0000313" key="10">
    <source>
        <dbReference type="EMBL" id="TDT70549.1"/>
    </source>
</evidence>
<dbReference type="SMART" id="SM00862">
    <property type="entry name" value="Trans_reg_C"/>
    <property type="match status" value="1"/>
</dbReference>
<feature type="modified residue" description="4-aspartylphosphate" evidence="6">
    <location>
        <position position="51"/>
    </location>
</feature>
<dbReference type="Gene3D" id="6.10.250.690">
    <property type="match status" value="1"/>
</dbReference>
<dbReference type="InterPro" id="IPR001867">
    <property type="entry name" value="OmpR/PhoB-type_DNA-bd"/>
</dbReference>
<feature type="DNA-binding region" description="OmpR/PhoB-type" evidence="7">
    <location>
        <begin position="127"/>
        <end position="223"/>
    </location>
</feature>
<dbReference type="EMBL" id="SOBG01000004">
    <property type="protein sequence ID" value="TDT70549.1"/>
    <property type="molecule type" value="Genomic_DNA"/>
</dbReference>
<gene>
    <name evidence="10" type="ORF">EV215_1096</name>
</gene>
<evidence type="ECO:0000259" key="9">
    <source>
        <dbReference type="PROSITE" id="PS51755"/>
    </source>
</evidence>
<dbReference type="Gene3D" id="1.10.10.10">
    <property type="entry name" value="Winged helix-like DNA-binding domain superfamily/Winged helix DNA-binding domain"/>
    <property type="match status" value="1"/>
</dbReference>
<organism evidence="10 11">
    <name type="scientific">Hypnocyclicus thermotrophus</name>
    <dbReference type="NCBI Taxonomy" id="1627895"/>
    <lineage>
        <taxon>Bacteria</taxon>
        <taxon>Fusobacteriati</taxon>
        <taxon>Fusobacteriota</taxon>
        <taxon>Fusobacteriia</taxon>
        <taxon>Fusobacteriales</taxon>
        <taxon>Fusobacteriaceae</taxon>
        <taxon>Hypnocyclicus</taxon>
    </lineage>
</organism>
<evidence type="ECO:0000256" key="1">
    <source>
        <dbReference type="ARBA" id="ARBA00022553"/>
    </source>
</evidence>
<dbReference type="AlphaFoldDB" id="A0AA46DYM4"/>
<dbReference type="GO" id="GO:0032993">
    <property type="term" value="C:protein-DNA complex"/>
    <property type="evidence" value="ECO:0007669"/>
    <property type="project" value="TreeGrafter"/>
</dbReference>
<proteinExistence type="predicted"/>
<reference evidence="10 11" key="1">
    <citation type="submission" date="2019-03" db="EMBL/GenBank/DDBJ databases">
        <title>Genomic Encyclopedia of Type Strains, Phase IV (KMG-IV): sequencing the most valuable type-strain genomes for metagenomic binning, comparative biology and taxonomic classification.</title>
        <authorList>
            <person name="Goeker M."/>
        </authorList>
    </citation>
    <scope>NUCLEOTIDE SEQUENCE [LARGE SCALE GENOMIC DNA]</scope>
    <source>
        <strain evidence="10 11">DSM 100055</strain>
    </source>
</reference>
<dbReference type="PROSITE" id="PS51755">
    <property type="entry name" value="OMPR_PHOB"/>
    <property type="match status" value="1"/>
</dbReference>
<dbReference type="GO" id="GO:0005829">
    <property type="term" value="C:cytosol"/>
    <property type="evidence" value="ECO:0007669"/>
    <property type="project" value="TreeGrafter"/>
</dbReference>
<dbReference type="SMART" id="SM00448">
    <property type="entry name" value="REC"/>
    <property type="match status" value="1"/>
</dbReference>
<dbReference type="GO" id="GO:0000156">
    <property type="term" value="F:phosphorelay response regulator activity"/>
    <property type="evidence" value="ECO:0007669"/>
    <property type="project" value="TreeGrafter"/>
</dbReference>
<dbReference type="PANTHER" id="PTHR48111">
    <property type="entry name" value="REGULATOR OF RPOS"/>
    <property type="match status" value="1"/>
</dbReference>
<dbReference type="InterPro" id="IPR001789">
    <property type="entry name" value="Sig_transdc_resp-reg_receiver"/>
</dbReference>
<evidence type="ECO:0000256" key="4">
    <source>
        <dbReference type="ARBA" id="ARBA00023125"/>
    </source>
</evidence>
<name>A0AA46DYM4_9FUSO</name>
<evidence type="ECO:0000256" key="2">
    <source>
        <dbReference type="ARBA" id="ARBA00023012"/>
    </source>
</evidence>
<keyword evidence="4 7" id="KW-0238">DNA-binding</keyword>
<dbReference type="SUPFAM" id="SSF52172">
    <property type="entry name" value="CheY-like"/>
    <property type="match status" value="1"/>
</dbReference>
<dbReference type="PROSITE" id="PS50110">
    <property type="entry name" value="RESPONSE_REGULATORY"/>
    <property type="match status" value="1"/>
</dbReference>
<dbReference type="InterPro" id="IPR039420">
    <property type="entry name" value="WalR-like"/>
</dbReference>
<keyword evidence="2" id="KW-0902">Two-component regulatory system</keyword>
<dbReference type="CDD" id="cd00383">
    <property type="entry name" value="trans_reg_C"/>
    <property type="match status" value="1"/>
</dbReference>
<keyword evidence="11" id="KW-1185">Reference proteome</keyword>
<dbReference type="Gene3D" id="3.40.50.2300">
    <property type="match status" value="1"/>
</dbReference>
<keyword evidence="5" id="KW-0804">Transcription</keyword>
<dbReference type="RefSeq" id="WP_134112984.1">
    <property type="nucleotide sequence ID" value="NZ_SOBG01000004.1"/>
</dbReference>
<dbReference type="InterPro" id="IPR036388">
    <property type="entry name" value="WH-like_DNA-bd_sf"/>
</dbReference>
<comment type="caution">
    <text evidence="10">The sequence shown here is derived from an EMBL/GenBank/DDBJ whole genome shotgun (WGS) entry which is preliminary data.</text>
</comment>
<dbReference type="Proteomes" id="UP000294678">
    <property type="component" value="Unassembled WGS sequence"/>
</dbReference>
<dbReference type="InterPro" id="IPR011006">
    <property type="entry name" value="CheY-like_superfamily"/>
</dbReference>
<protein>
    <submittedName>
        <fullName evidence="10">Two-component system alkaline phosphatase synthesis response regulator PhoP</fullName>
    </submittedName>
</protein>
<dbReference type="GO" id="GO:0000976">
    <property type="term" value="F:transcription cis-regulatory region binding"/>
    <property type="evidence" value="ECO:0007669"/>
    <property type="project" value="TreeGrafter"/>
</dbReference>
<evidence type="ECO:0000256" key="3">
    <source>
        <dbReference type="ARBA" id="ARBA00023015"/>
    </source>
</evidence>
<evidence type="ECO:0000256" key="5">
    <source>
        <dbReference type="ARBA" id="ARBA00023163"/>
    </source>
</evidence>
<dbReference type="FunFam" id="3.40.50.2300:FF:000001">
    <property type="entry name" value="DNA-binding response regulator PhoB"/>
    <property type="match status" value="1"/>
</dbReference>
<keyword evidence="1 6" id="KW-0597">Phosphoprotein</keyword>
<keyword evidence="3" id="KW-0805">Transcription regulation</keyword>
<sequence>MKILVIEDDGEIRTLITYFLRKENYEIEEADNGLDGLKLVKTFNPDLIVLDLMLPNLDGINLTEMIRKMPEKYGNPYIIMLTAKTEIEDVLKGLDIGADDYMKKPFDPRELLLRIKKLLNRGKKISDSIIKYGDIVIDKNKYQVTEHGKEIILSKKEYDLLLFLIKNKGIVLTREKILNKVWSSNYYSGDRSVDVYVGKIRDKLKSISHNIKTIKGVGYRLDEEN</sequence>